<gene>
    <name evidence="4" type="ORF">EDC65_1558</name>
</gene>
<evidence type="ECO:0000313" key="4">
    <source>
        <dbReference type="EMBL" id="ROP99770.1"/>
    </source>
</evidence>
<dbReference type="SUPFAM" id="SSF53850">
    <property type="entry name" value="Periplasmic binding protein-like II"/>
    <property type="match status" value="1"/>
</dbReference>
<keyword evidence="1 2" id="KW-0732">Signal</keyword>
<name>A0A3N1M7V8_9PROT</name>
<dbReference type="EMBL" id="RJKX01000013">
    <property type="protein sequence ID" value="ROP99770.1"/>
    <property type="molecule type" value="Genomic_DNA"/>
</dbReference>
<keyword evidence="5" id="KW-1185">Reference proteome</keyword>
<dbReference type="InterPro" id="IPR050811">
    <property type="entry name" value="Phosphate_ABC_transporter"/>
</dbReference>
<dbReference type="OrthoDB" id="9790048at2"/>
<dbReference type="Pfam" id="PF12849">
    <property type="entry name" value="PBP_like_2"/>
    <property type="match status" value="1"/>
</dbReference>
<protein>
    <submittedName>
        <fullName evidence="4">Phosphate ABC transporter substrate-binding protein (PhoT family)</fullName>
    </submittedName>
</protein>
<dbReference type="PANTHER" id="PTHR30570">
    <property type="entry name" value="PERIPLASMIC PHOSPHATE BINDING COMPONENT OF PHOSPHATE ABC TRANSPORTER"/>
    <property type="match status" value="1"/>
</dbReference>
<evidence type="ECO:0000256" key="1">
    <source>
        <dbReference type="ARBA" id="ARBA00022729"/>
    </source>
</evidence>
<feature type="domain" description="PBP" evidence="3">
    <location>
        <begin position="31"/>
        <end position="295"/>
    </location>
</feature>
<evidence type="ECO:0000259" key="3">
    <source>
        <dbReference type="Pfam" id="PF12849"/>
    </source>
</evidence>
<dbReference type="RefSeq" id="WP_123689122.1">
    <property type="nucleotide sequence ID" value="NZ_AP019700.1"/>
</dbReference>
<feature type="chain" id="PRO_5018209315" evidence="2">
    <location>
        <begin position="26"/>
        <end position="356"/>
    </location>
</feature>
<proteinExistence type="predicted"/>
<dbReference type="InterPro" id="IPR024370">
    <property type="entry name" value="PBP_domain"/>
</dbReference>
<dbReference type="Proteomes" id="UP000278222">
    <property type="component" value="Unassembled WGS sequence"/>
</dbReference>
<dbReference type="AlphaFoldDB" id="A0A3N1M7V8"/>
<sequence length="356" mass="37342">MIRAIFALLSGVLVATLAPVGSGQAQDMLTLRDHLLVVGSQTTASVAGQLVGAFSERYPTVARPELRSVDAAAAADLFCASIGPETPDIMILSRRLSAGAQEACSSNGVRDIVEVQIGLGAVVLAVNRGDPAPALTSRQVYEALAAERVAGEAFMPNKVATWSQIAPYLPSTPIRVIVPAQGTDGRQLFDDLVLEAGCRKVRGIRLVFEASYRRGKCITLREDGAVTVLPSLDVPAAVFAAPAGTIGVMPMVEVANSGGNLIALSLDGVDATASTVASLEYDQTRVVYLYAKRQHARNQSGVGVVRGIAEMLVEATREAAIGPGGYLTSSGLVPLPPADRLAQRRVAEQMTLMRPQ</sequence>
<comment type="caution">
    <text evidence="4">The sequence shown here is derived from an EMBL/GenBank/DDBJ whole genome shotgun (WGS) entry which is preliminary data.</text>
</comment>
<accession>A0A3N1M7V8</accession>
<dbReference type="Gene3D" id="3.40.190.10">
    <property type="entry name" value="Periplasmic binding protein-like II"/>
    <property type="match status" value="2"/>
</dbReference>
<reference evidence="4 5" key="1">
    <citation type="submission" date="2018-11" db="EMBL/GenBank/DDBJ databases">
        <title>Genomic Encyclopedia of Type Strains, Phase IV (KMG-IV): sequencing the most valuable type-strain genomes for metagenomic binning, comparative biology and taxonomic classification.</title>
        <authorList>
            <person name="Goeker M."/>
        </authorList>
    </citation>
    <scope>NUCLEOTIDE SEQUENCE [LARGE SCALE GENOMIC DNA]</scope>
    <source>
        <strain evidence="4 5">DSM 5900</strain>
    </source>
</reference>
<evidence type="ECO:0000313" key="5">
    <source>
        <dbReference type="Proteomes" id="UP000278222"/>
    </source>
</evidence>
<feature type="signal peptide" evidence="2">
    <location>
        <begin position="1"/>
        <end position="25"/>
    </location>
</feature>
<dbReference type="PANTHER" id="PTHR30570:SF1">
    <property type="entry name" value="PHOSPHATE-BINDING PROTEIN PSTS"/>
    <property type="match status" value="1"/>
</dbReference>
<evidence type="ECO:0000256" key="2">
    <source>
        <dbReference type="SAM" id="SignalP"/>
    </source>
</evidence>
<organism evidence="4 5">
    <name type="scientific">Stella humosa</name>
    <dbReference type="NCBI Taxonomy" id="94"/>
    <lineage>
        <taxon>Bacteria</taxon>
        <taxon>Pseudomonadati</taxon>
        <taxon>Pseudomonadota</taxon>
        <taxon>Alphaproteobacteria</taxon>
        <taxon>Rhodospirillales</taxon>
        <taxon>Stellaceae</taxon>
        <taxon>Stella</taxon>
    </lineage>
</organism>